<gene>
    <name evidence="7" type="ORF">CUNI_LOCUS20103</name>
</gene>
<comment type="subcellular location">
    <subcellularLocation>
        <location evidence="1">Membrane</location>
    </subcellularLocation>
</comment>
<keyword evidence="3 5" id="KW-0106">Calcium</keyword>
<evidence type="ECO:0000259" key="6">
    <source>
        <dbReference type="PROSITE" id="PS50268"/>
    </source>
</evidence>
<dbReference type="SMART" id="SM00112">
    <property type="entry name" value="CA"/>
    <property type="match status" value="3"/>
</dbReference>
<feature type="non-terminal residue" evidence="7">
    <location>
        <position position="499"/>
    </location>
</feature>
<dbReference type="PROSITE" id="PS50268">
    <property type="entry name" value="CADHERIN_2"/>
    <property type="match status" value="3"/>
</dbReference>
<dbReference type="EMBL" id="CAJHNH020007334">
    <property type="protein sequence ID" value="CAG5134545.1"/>
    <property type="molecule type" value="Genomic_DNA"/>
</dbReference>
<keyword evidence="8" id="KW-1185">Reference proteome</keyword>
<reference evidence="7" key="1">
    <citation type="submission" date="2021-04" db="EMBL/GenBank/DDBJ databases">
        <authorList>
            <consortium name="Molecular Ecology Group"/>
        </authorList>
    </citation>
    <scope>NUCLEOTIDE SEQUENCE</scope>
</reference>
<dbReference type="GO" id="GO:0016342">
    <property type="term" value="C:catenin complex"/>
    <property type="evidence" value="ECO:0007669"/>
    <property type="project" value="TreeGrafter"/>
</dbReference>
<dbReference type="OrthoDB" id="6157089at2759"/>
<sequence>NKVLDTIVCVNNSGGPSQVKVNLASVEPRTGSCVRCFQILPFLTEWHLKYIPKIGTLDVGRDPVYTLNITCENADGYTISRLLEVRLTTNSPPVFNYTGLLVFHTVPNTRHIKSGVIIYSVNASDADGDYLHYTMTVSPDNGNFQIGDSNGVIRAVNELSRECSQVVTFQVYVSDNINSPVGPLVISTTLNDSNTAPSIINMGELIQVPENTFIGTTIYTIKTSDESLNTIIYTLTVVPNQAKLFFNILNHDIKLLSPLDYENPVGGYSRMTLTVRALDDGGCSSGVKTLYVEVADVNEAPALLPNSWKTTVYEGLIDVYPPWKVQDPDANDVAFFNFTTARSDFFIDSITGAITSIGDYDLDARGRSNEIVSLPIQITDRGGKTGIATLTVTILDANDNAPVITSASNPCPAEECWPVGTVLCTLKAKDDDSTFQGNSVTYFGIQNSTYFTVLYNGDVILTTPMRSGDYSSATVYAFDQGQYPKPLQSKPGFVIVLGK</sequence>
<evidence type="ECO:0000256" key="4">
    <source>
        <dbReference type="ARBA" id="ARBA00023136"/>
    </source>
</evidence>
<name>A0A8S4A3E9_9EUPU</name>
<dbReference type="GO" id="GO:0005509">
    <property type="term" value="F:calcium ion binding"/>
    <property type="evidence" value="ECO:0007669"/>
    <property type="project" value="UniProtKB-UniRule"/>
</dbReference>
<dbReference type="PANTHER" id="PTHR24027:SF438">
    <property type="entry name" value="CADHERIN 23"/>
    <property type="match status" value="1"/>
</dbReference>
<keyword evidence="4" id="KW-0472">Membrane</keyword>
<accession>A0A8S4A3E9</accession>
<evidence type="ECO:0000256" key="1">
    <source>
        <dbReference type="ARBA" id="ARBA00004370"/>
    </source>
</evidence>
<dbReference type="GO" id="GO:0007156">
    <property type="term" value="P:homophilic cell adhesion via plasma membrane adhesion molecules"/>
    <property type="evidence" value="ECO:0007669"/>
    <property type="project" value="InterPro"/>
</dbReference>
<dbReference type="InterPro" id="IPR020894">
    <property type="entry name" value="Cadherin_CS"/>
</dbReference>
<evidence type="ECO:0000256" key="3">
    <source>
        <dbReference type="ARBA" id="ARBA00022837"/>
    </source>
</evidence>
<proteinExistence type="predicted"/>
<feature type="domain" description="Cadherin" evidence="6">
    <location>
        <begin position="115"/>
        <end position="199"/>
    </location>
</feature>
<organism evidence="7 8">
    <name type="scientific">Candidula unifasciata</name>
    <dbReference type="NCBI Taxonomy" id="100452"/>
    <lineage>
        <taxon>Eukaryota</taxon>
        <taxon>Metazoa</taxon>
        <taxon>Spiralia</taxon>
        <taxon>Lophotrochozoa</taxon>
        <taxon>Mollusca</taxon>
        <taxon>Gastropoda</taxon>
        <taxon>Heterobranchia</taxon>
        <taxon>Euthyneura</taxon>
        <taxon>Panpulmonata</taxon>
        <taxon>Eupulmonata</taxon>
        <taxon>Stylommatophora</taxon>
        <taxon>Helicina</taxon>
        <taxon>Helicoidea</taxon>
        <taxon>Geomitridae</taxon>
        <taxon>Candidula</taxon>
    </lineage>
</organism>
<feature type="domain" description="Cadherin" evidence="6">
    <location>
        <begin position="327"/>
        <end position="404"/>
    </location>
</feature>
<dbReference type="GO" id="GO:0016477">
    <property type="term" value="P:cell migration"/>
    <property type="evidence" value="ECO:0007669"/>
    <property type="project" value="TreeGrafter"/>
</dbReference>
<dbReference type="Proteomes" id="UP000678393">
    <property type="component" value="Unassembled WGS sequence"/>
</dbReference>
<dbReference type="PANTHER" id="PTHR24027">
    <property type="entry name" value="CADHERIN-23"/>
    <property type="match status" value="1"/>
</dbReference>
<evidence type="ECO:0000313" key="8">
    <source>
        <dbReference type="Proteomes" id="UP000678393"/>
    </source>
</evidence>
<dbReference type="GO" id="GO:0008013">
    <property type="term" value="F:beta-catenin binding"/>
    <property type="evidence" value="ECO:0007669"/>
    <property type="project" value="TreeGrafter"/>
</dbReference>
<dbReference type="GO" id="GO:0031175">
    <property type="term" value="P:neuron projection development"/>
    <property type="evidence" value="ECO:0007669"/>
    <property type="project" value="TreeGrafter"/>
</dbReference>
<dbReference type="PRINTS" id="PR00205">
    <property type="entry name" value="CADHERIN"/>
</dbReference>
<protein>
    <recommendedName>
        <fullName evidence="6">Cadherin domain-containing protein</fullName>
    </recommendedName>
</protein>
<dbReference type="SUPFAM" id="SSF49313">
    <property type="entry name" value="Cadherin-like"/>
    <property type="match status" value="4"/>
</dbReference>
<feature type="domain" description="Cadherin" evidence="6">
    <location>
        <begin position="206"/>
        <end position="303"/>
    </location>
</feature>
<dbReference type="InterPro" id="IPR015919">
    <property type="entry name" value="Cadherin-like_sf"/>
</dbReference>
<dbReference type="CDD" id="cd11304">
    <property type="entry name" value="Cadherin_repeat"/>
    <property type="match status" value="3"/>
</dbReference>
<dbReference type="Gene3D" id="2.60.40.60">
    <property type="entry name" value="Cadherins"/>
    <property type="match status" value="4"/>
</dbReference>
<dbReference type="GO" id="GO:0045296">
    <property type="term" value="F:cadherin binding"/>
    <property type="evidence" value="ECO:0007669"/>
    <property type="project" value="TreeGrafter"/>
</dbReference>
<dbReference type="PROSITE" id="PS00232">
    <property type="entry name" value="CADHERIN_1"/>
    <property type="match status" value="1"/>
</dbReference>
<dbReference type="InterPro" id="IPR002126">
    <property type="entry name" value="Cadherin-like_dom"/>
</dbReference>
<evidence type="ECO:0000256" key="5">
    <source>
        <dbReference type="PROSITE-ProRule" id="PRU00043"/>
    </source>
</evidence>
<keyword evidence="2" id="KW-0677">Repeat</keyword>
<dbReference type="InterPro" id="IPR039808">
    <property type="entry name" value="Cadherin"/>
</dbReference>
<feature type="non-terminal residue" evidence="7">
    <location>
        <position position="1"/>
    </location>
</feature>
<evidence type="ECO:0000256" key="2">
    <source>
        <dbReference type="ARBA" id="ARBA00022737"/>
    </source>
</evidence>
<comment type="caution">
    <text evidence="7">The sequence shown here is derived from an EMBL/GenBank/DDBJ whole genome shotgun (WGS) entry which is preliminary data.</text>
</comment>
<evidence type="ECO:0000313" key="7">
    <source>
        <dbReference type="EMBL" id="CAG5134545.1"/>
    </source>
</evidence>
<dbReference type="AlphaFoldDB" id="A0A8S4A3E9"/>